<name>A0A4C1UVC4_EUMVA</name>
<proteinExistence type="predicted"/>
<reference evidence="1 2" key="1">
    <citation type="journal article" date="2019" name="Commun. Biol.">
        <title>The bagworm genome reveals a unique fibroin gene that provides high tensile strength.</title>
        <authorList>
            <person name="Kono N."/>
            <person name="Nakamura H."/>
            <person name="Ohtoshi R."/>
            <person name="Tomita M."/>
            <person name="Numata K."/>
            <person name="Arakawa K."/>
        </authorList>
    </citation>
    <scope>NUCLEOTIDE SEQUENCE [LARGE SCALE GENOMIC DNA]</scope>
</reference>
<protein>
    <submittedName>
        <fullName evidence="1">Uncharacterized protein</fullName>
    </submittedName>
</protein>
<dbReference type="EMBL" id="BGZK01000233">
    <property type="protein sequence ID" value="GBP30453.1"/>
    <property type="molecule type" value="Genomic_DNA"/>
</dbReference>
<evidence type="ECO:0000313" key="2">
    <source>
        <dbReference type="Proteomes" id="UP000299102"/>
    </source>
</evidence>
<accession>A0A4C1UVC4</accession>
<dbReference type="Proteomes" id="UP000299102">
    <property type="component" value="Unassembled WGS sequence"/>
</dbReference>
<organism evidence="1 2">
    <name type="scientific">Eumeta variegata</name>
    <name type="common">Bagworm moth</name>
    <name type="synonym">Eumeta japonica</name>
    <dbReference type="NCBI Taxonomy" id="151549"/>
    <lineage>
        <taxon>Eukaryota</taxon>
        <taxon>Metazoa</taxon>
        <taxon>Ecdysozoa</taxon>
        <taxon>Arthropoda</taxon>
        <taxon>Hexapoda</taxon>
        <taxon>Insecta</taxon>
        <taxon>Pterygota</taxon>
        <taxon>Neoptera</taxon>
        <taxon>Endopterygota</taxon>
        <taxon>Lepidoptera</taxon>
        <taxon>Glossata</taxon>
        <taxon>Ditrysia</taxon>
        <taxon>Tineoidea</taxon>
        <taxon>Psychidae</taxon>
        <taxon>Oiketicinae</taxon>
        <taxon>Eumeta</taxon>
    </lineage>
</organism>
<gene>
    <name evidence="1" type="ORF">EVAR_20906_1</name>
</gene>
<comment type="caution">
    <text evidence="1">The sequence shown here is derived from an EMBL/GenBank/DDBJ whole genome shotgun (WGS) entry which is preliminary data.</text>
</comment>
<sequence length="150" mass="16175">MQTLSLVPLEFTVPVVPPSRSVVRSSPLGYPLSLVCYCMSVLLRAAFLSVGLRACMSMCIAAQCTSHSDSQATCVCPGDILRLQHRLHAEPAYGRFIVIFASSRGNTVIYDVLCRGNPGGFYDLCAIGISVPSGPLDEAYTAYELKRQAP</sequence>
<dbReference type="AlphaFoldDB" id="A0A4C1UVC4"/>
<evidence type="ECO:0000313" key="1">
    <source>
        <dbReference type="EMBL" id="GBP30453.1"/>
    </source>
</evidence>
<keyword evidence="2" id="KW-1185">Reference proteome</keyword>